<evidence type="ECO:0000256" key="1">
    <source>
        <dbReference type="SAM" id="Coils"/>
    </source>
</evidence>
<dbReference type="InterPro" id="IPR050742">
    <property type="entry name" value="Helicase_Restrict-Modif_Enz"/>
</dbReference>
<evidence type="ECO:0000313" key="4">
    <source>
        <dbReference type="EMBL" id="MDV7216706.1"/>
    </source>
</evidence>
<keyword evidence="4" id="KW-0347">Helicase</keyword>
<dbReference type="InterPro" id="IPR027417">
    <property type="entry name" value="P-loop_NTPase"/>
</dbReference>
<feature type="coiled-coil region" evidence="1">
    <location>
        <begin position="191"/>
        <end position="248"/>
    </location>
</feature>
<sequence length="1202" mass="135428">MASDQNSDGQGQNQGKGQADHDKQARDRSAAQNAGRATAGNFAFLRAEWPTLYDEATRAERLIHVDPRTACFYARRAIEIAARWMYDTDSSLHQPYKKDLAAMLHEATFRQLVGPTVNAKMDLVRRHGNNAVHKTAPVPRPVAEASVKELFHSLYWFARTYTRQSAQLPPAGIEFDTSVVPRPLSPQARILKQAELKAKEIEDEARFKEQAKQLAAERAQNADLARRLDELKAQVTAAKAANQSVQDTHDYDEKATRDAFIDLLLKEAGWDLLSPGKDTEYPVMGMPTKSGKGYVDYVLWGDDGKPLAVVEAKRTRRDARDGQQQAKLYADALQAQFDRRPVIFYTNGYETYLWDDAAWGKDRGYPPRQVQGFFTKDELHWHIRQRAGRLALAATPVNKGIAGRPYQLRAIQRVGETFERDQGRQALLVMATGTGKTRTTVALVDQLMKAGWAQRVLFLADRQALVNQAKKAFTENLPNTPSASLLDDKAASARVLLSTYQTMIKQIDITDGAGRRRFGPGYFDLIVIDEAHRSVYAKYGELFRYFDSLLLGLTATPKDDIDHNTYKLFAMEDGVPTDSYGLHEAAAEGYLVLPKAVKVPLKFMEHGIRYADLSEEEKAEWDAKEWTEDGDVPEAVGRHDMNKYLFNDDTVDKMLETLMVFGHRVEGGDRLGKTIIFAKNDDHARFIELRYNVNYPKGGGRTARVITYKETYAQSLIDDFSNPKNPPNAPDIAISVDMLDTGIDVPEVVNLVFAKPVFSKTKFWQMLGRGTRLRPALYGPDPENPNHNKQNFFVFDFCGNIDFFNSQMDRSEGRKAATLTEQLLQRQLDLVRVLDKRQQPDPSRDAGPDAIGTEAEIRWSFAHRLHQTVTGMNLDNFLVRPHRRDIEVFGEFGNWHRVDDDADAAIRDHLLGLPSEFRLDGDETGEEAKRFDLMAYGLQLAALEGGKEFAKLRTKIQDIASNLLTKTNIPAVGEQAELLEAVSGEEWWHDITLPLLEDMRRRLRRLARLTDPKVKRNVVYTDFIDEFGDFTETEIQGMPQGTDEHRFRQRARAYLLRHEDEPVIHKLRTNEQITEPDLSALEEIFLSEAIASPGDLDEVRTSGGLGLFVRGLCGLDRQAAQKAFEGFITGKQLSARQLDFLTLIVDTVAKRGILGLGDLYEDSFADLSPGGPDDLFTGEELQSLEVIFRELERTAKPAALAA</sequence>
<dbReference type="InterPro" id="IPR014001">
    <property type="entry name" value="Helicase_ATP-bd"/>
</dbReference>
<dbReference type="SMART" id="SM00487">
    <property type="entry name" value="DEXDc"/>
    <property type="match status" value="1"/>
</dbReference>
<dbReference type="CDD" id="cd18799">
    <property type="entry name" value="SF2_C_EcoAI-like"/>
    <property type="match status" value="1"/>
</dbReference>
<dbReference type="Proteomes" id="UP001187346">
    <property type="component" value="Unassembled WGS sequence"/>
</dbReference>
<dbReference type="InterPro" id="IPR025285">
    <property type="entry name" value="DUF4145"/>
</dbReference>
<keyword evidence="4" id="KW-0378">Hydrolase</keyword>
<evidence type="ECO:0000313" key="5">
    <source>
        <dbReference type="Proteomes" id="UP001187346"/>
    </source>
</evidence>
<dbReference type="SUPFAM" id="SSF52540">
    <property type="entry name" value="P-loop containing nucleoside triphosphate hydrolases"/>
    <property type="match status" value="2"/>
</dbReference>
<dbReference type="Pfam" id="PF04313">
    <property type="entry name" value="HSDR_N"/>
    <property type="match status" value="1"/>
</dbReference>
<evidence type="ECO:0000259" key="3">
    <source>
        <dbReference type="PROSITE" id="PS51192"/>
    </source>
</evidence>
<dbReference type="GO" id="GO:0004386">
    <property type="term" value="F:helicase activity"/>
    <property type="evidence" value="ECO:0007669"/>
    <property type="project" value="UniProtKB-KW"/>
</dbReference>
<organism evidence="4 5">
    <name type="scientific">Streptomyces prunicolor</name>
    <dbReference type="NCBI Taxonomy" id="67348"/>
    <lineage>
        <taxon>Bacteria</taxon>
        <taxon>Bacillati</taxon>
        <taxon>Actinomycetota</taxon>
        <taxon>Actinomycetes</taxon>
        <taxon>Kitasatosporales</taxon>
        <taxon>Streptomycetaceae</taxon>
        <taxon>Streptomyces</taxon>
    </lineage>
</organism>
<dbReference type="InterPro" id="IPR013670">
    <property type="entry name" value="EcoEI_R_C_dom"/>
</dbReference>
<keyword evidence="4" id="KW-0547">Nucleotide-binding</keyword>
<evidence type="ECO:0000256" key="2">
    <source>
        <dbReference type="SAM" id="MobiDB-lite"/>
    </source>
</evidence>
<gene>
    <name evidence="4" type="ORF">R5A26_12165</name>
</gene>
<keyword evidence="1" id="KW-0175">Coiled coil</keyword>
<dbReference type="Gene3D" id="3.40.50.300">
    <property type="entry name" value="P-loop containing nucleotide triphosphate hydrolases"/>
    <property type="match status" value="2"/>
</dbReference>
<dbReference type="PROSITE" id="PS51192">
    <property type="entry name" value="HELICASE_ATP_BIND_1"/>
    <property type="match status" value="1"/>
</dbReference>
<dbReference type="Gene3D" id="3.90.1570.30">
    <property type="match status" value="1"/>
</dbReference>
<dbReference type="Pfam" id="PF13643">
    <property type="entry name" value="DUF4145"/>
    <property type="match status" value="1"/>
</dbReference>
<dbReference type="InterPro" id="IPR006935">
    <property type="entry name" value="Helicase/UvrB_N"/>
</dbReference>
<feature type="region of interest" description="Disordered" evidence="2">
    <location>
        <begin position="1"/>
        <end position="35"/>
    </location>
</feature>
<feature type="compositionally biased region" description="Basic and acidic residues" evidence="2">
    <location>
        <begin position="18"/>
        <end position="29"/>
    </location>
</feature>
<feature type="domain" description="Helicase ATP-binding" evidence="3">
    <location>
        <begin position="417"/>
        <end position="575"/>
    </location>
</feature>
<dbReference type="Pfam" id="PF04851">
    <property type="entry name" value="ResIII"/>
    <property type="match status" value="1"/>
</dbReference>
<keyword evidence="4" id="KW-0067">ATP-binding</keyword>
<dbReference type="CDD" id="cd18032">
    <property type="entry name" value="DEXHc_RE_I_III_res"/>
    <property type="match status" value="1"/>
</dbReference>
<dbReference type="PANTHER" id="PTHR47396">
    <property type="entry name" value="TYPE I RESTRICTION ENZYME ECOKI R PROTEIN"/>
    <property type="match status" value="1"/>
</dbReference>
<dbReference type="RefSeq" id="WP_317771224.1">
    <property type="nucleotide sequence ID" value="NZ_JAWMAJ010000031.1"/>
</dbReference>
<dbReference type="Pfam" id="PF08463">
    <property type="entry name" value="EcoEI_R_C"/>
    <property type="match status" value="1"/>
</dbReference>
<accession>A0ABU4F7Y4</accession>
<reference evidence="4 5" key="1">
    <citation type="submission" date="2023-10" db="EMBL/GenBank/DDBJ databases">
        <title>Characterization of rhizosphere-enriched actinobacteria from wheat plants lab-grown on chernevaya soil.</title>
        <authorList>
            <person name="Tikhonova E.N."/>
            <person name="Konopkin A."/>
            <person name="Kravchenko I.K."/>
        </authorList>
    </citation>
    <scope>NUCLEOTIDE SEQUENCE [LARGE SCALE GENOMIC DNA]</scope>
    <source>
        <strain evidence="4 5">RR29</strain>
    </source>
</reference>
<comment type="caution">
    <text evidence="4">The sequence shown here is derived from an EMBL/GenBank/DDBJ whole genome shotgun (WGS) entry which is preliminary data.</text>
</comment>
<proteinExistence type="predicted"/>
<protein>
    <submittedName>
        <fullName evidence="4">DEAD/DEAH box helicase family protein</fullName>
    </submittedName>
</protein>
<keyword evidence="5" id="KW-1185">Reference proteome</keyword>
<dbReference type="InterPro" id="IPR007409">
    <property type="entry name" value="Restrct_endonuc_type1_HsdR_N"/>
</dbReference>
<dbReference type="PANTHER" id="PTHR47396:SF1">
    <property type="entry name" value="ATP-DEPENDENT HELICASE IRC3-RELATED"/>
    <property type="match status" value="1"/>
</dbReference>
<dbReference type="EMBL" id="JAWMAJ010000031">
    <property type="protein sequence ID" value="MDV7216706.1"/>
    <property type="molecule type" value="Genomic_DNA"/>
</dbReference>
<name>A0ABU4F7Y4_9ACTN</name>
<feature type="compositionally biased region" description="Low complexity" evidence="2">
    <location>
        <begin position="1"/>
        <end position="17"/>
    </location>
</feature>